<dbReference type="STRING" id="1338011.BD94_3931"/>
<keyword evidence="1" id="KW-0472">Membrane</keyword>
<gene>
    <name evidence="2" type="ORF">BD94_3931</name>
</gene>
<reference evidence="2" key="2">
    <citation type="journal article" date="2015" name="Genome Biol. Evol.">
        <title>Complete Genome Sequence and Transcriptomic Analysis of the Novel Pathogen Elizabethkingia anophelis in Response to Oxidative Stress.</title>
        <authorList>
            <person name="Li Y."/>
            <person name="Liu Y."/>
            <person name="Chew S.C."/>
            <person name="Tay M."/>
            <person name="Salido M.M."/>
            <person name="Teo J."/>
            <person name="Lauro F.M."/>
            <person name="Givskov M."/>
            <person name="Yang L."/>
        </authorList>
    </citation>
    <scope>NUCLEOTIDE SEQUENCE</scope>
    <source>
        <strain evidence="2">NUHP1</strain>
    </source>
</reference>
<dbReference type="HOGENOM" id="CLU_1183332_0_0_10"/>
<feature type="transmembrane region" description="Helical" evidence="1">
    <location>
        <begin position="179"/>
        <end position="212"/>
    </location>
</feature>
<feature type="transmembrane region" description="Helical" evidence="1">
    <location>
        <begin position="85"/>
        <end position="114"/>
    </location>
</feature>
<keyword evidence="1" id="KW-0812">Transmembrane</keyword>
<dbReference type="KEGG" id="eao:BD94_3931"/>
<protein>
    <submittedName>
        <fullName evidence="2">Uncharacterized protein</fullName>
    </submittedName>
</protein>
<name>A0A077EJB4_9FLAO</name>
<dbReference type="eggNOG" id="ENOG5033YTU">
    <property type="taxonomic scope" value="Bacteria"/>
</dbReference>
<evidence type="ECO:0000256" key="1">
    <source>
        <dbReference type="SAM" id="Phobius"/>
    </source>
</evidence>
<feature type="transmembrane region" description="Helical" evidence="1">
    <location>
        <begin position="126"/>
        <end position="159"/>
    </location>
</feature>
<accession>A0A077EJB4</accession>
<evidence type="ECO:0000313" key="3">
    <source>
        <dbReference type="Proteomes" id="UP000028933"/>
    </source>
</evidence>
<proteinExistence type="predicted"/>
<dbReference type="EMBL" id="CP007547">
    <property type="protein sequence ID" value="AIL47706.1"/>
    <property type="molecule type" value="Genomic_DNA"/>
</dbReference>
<dbReference type="AlphaFoldDB" id="A0A077EJB4"/>
<reference evidence="2" key="1">
    <citation type="journal article" date="2013" name="Lancet">
        <title>First case of E anophelis outbreak in an intensive-care unit.</title>
        <authorList>
            <person name="Teo J."/>
            <person name="Tan S.Y."/>
            <person name="Tay M."/>
            <person name="Ding Y."/>
            <person name="Kjelleberg S."/>
            <person name="Givskov M."/>
            <person name="Lin R.T."/>
            <person name="Yang L."/>
        </authorList>
    </citation>
    <scope>NUCLEOTIDE SEQUENCE [LARGE SCALE GENOMIC DNA]</scope>
    <source>
        <strain evidence="2">NUHP1</strain>
    </source>
</reference>
<keyword evidence="1" id="KW-1133">Transmembrane helix</keyword>
<dbReference type="Proteomes" id="UP000028933">
    <property type="component" value="Chromosome"/>
</dbReference>
<sequence>MENLSQPKYIINPDYQLNIGNAFSDGLALFKKDTGTILINYLLTIIMGMIPLCSLLGLGNFYKACRKIENGERTDSGDIFNFDDVIPYLIFAGIMIFGVLALLIPVEVVILVSAVLTEKNQGQAPVFVLIMIIAVLIIFAIAMVVSSVMYYYVAVVALFGVKDFSNAFKISWKLFKKNALSSILFSIMISMITSVGILLCGVGILLTLPLAICMRYAATKNIMIRFEEPKIDYESSL</sequence>
<feature type="transmembrane region" description="Helical" evidence="1">
    <location>
        <begin position="38"/>
        <end position="62"/>
    </location>
</feature>
<evidence type="ECO:0000313" key="2">
    <source>
        <dbReference type="EMBL" id="AIL47706.1"/>
    </source>
</evidence>
<organism evidence="2 3">
    <name type="scientific">Elizabethkingia anophelis NUHP1</name>
    <dbReference type="NCBI Taxonomy" id="1338011"/>
    <lineage>
        <taxon>Bacteria</taxon>
        <taxon>Pseudomonadati</taxon>
        <taxon>Bacteroidota</taxon>
        <taxon>Flavobacteriia</taxon>
        <taxon>Flavobacteriales</taxon>
        <taxon>Weeksellaceae</taxon>
        <taxon>Elizabethkingia</taxon>
    </lineage>
</organism>
<dbReference type="RefSeq" id="WP_024563929.1">
    <property type="nucleotide sequence ID" value="NZ_CP007547.1"/>
</dbReference>